<name>A0AAE9IUI9_CAEBR</name>
<accession>A0AAE9IUI9</accession>
<evidence type="ECO:0000313" key="1">
    <source>
        <dbReference type="EMBL" id="ULU06383.1"/>
    </source>
</evidence>
<gene>
    <name evidence="1" type="ORF">L3Y34_018324</name>
</gene>
<dbReference type="Proteomes" id="UP000827892">
    <property type="component" value="Chromosome II"/>
</dbReference>
<dbReference type="AlphaFoldDB" id="A0AAE9IUI9"/>
<dbReference type="EMBL" id="CP090892">
    <property type="protein sequence ID" value="ULU06383.1"/>
    <property type="molecule type" value="Genomic_DNA"/>
</dbReference>
<reference evidence="1 2" key="1">
    <citation type="submission" date="2022-05" db="EMBL/GenBank/DDBJ databases">
        <title>Chromosome-level reference genomes for two strains of Caenorhabditis briggsae: an improved platform for comparative genomics.</title>
        <authorList>
            <person name="Stevens L."/>
            <person name="Andersen E.C."/>
        </authorList>
    </citation>
    <scope>NUCLEOTIDE SEQUENCE [LARGE SCALE GENOMIC DNA]</scope>
    <source>
        <strain evidence="1">QX1410_ONT</strain>
        <tissue evidence="1">Whole-organism</tissue>
    </source>
</reference>
<organism evidence="1 2">
    <name type="scientific">Caenorhabditis briggsae</name>
    <dbReference type="NCBI Taxonomy" id="6238"/>
    <lineage>
        <taxon>Eukaryota</taxon>
        <taxon>Metazoa</taxon>
        <taxon>Ecdysozoa</taxon>
        <taxon>Nematoda</taxon>
        <taxon>Chromadorea</taxon>
        <taxon>Rhabditida</taxon>
        <taxon>Rhabditina</taxon>
        <taxon>Rhabditomorpha</taxon>
        <taxon>Rhabditoidea</taxon>
        <taxon>Rhabditidae</taxon>
        <taxon>Peloderinae</taxon>
        <taxon>Caenorhabditis</taxon>
    </lineage>
</organism>
<sequence>MGRVVPNHTFFAKRNHNIFWSPTPQFLLFSEKSRLLLEPSIIPFEQTLDLIEFICYSHFHVELEQHPHHLGNWELLTSGAQKQSPPKKRT</sequence>
<evidence type="ECO:0000313" key="2">
    <source>
        <dbReference type="Proteomes" id="UP000827892"/>
    </source>
</evidence>
<proteinExistence type="predicted"/>
<protein>
    <submittedName>
        <fullName evidence="1">Uncharacterized protein</fullName>
    </submittedName>
</protein>